<name>A0ABD5NZK2_9EURY</name>
<comment type="caution">
    <text evidence="2">The sequence shown here is derived from an EMBL/GenBank/DDBJ whole genome shotgun (WGS) entry which is preliminary data.</text>
</comment>
<dbReference type="GeneID" id="71853844"/>
<dbReference type="Proteomes" id="UP001595821">
    <property type="component" value="Unassembled WGS sequence"/>
</dbReference>
<feature type="transmembrane region" description="Helical" evidence="1">
    <location>
        <begin position="185"/>
        <end position="204"/>
    </location>
</feature>
<dbReference type="Pfam" id="PF11139">
    <property type="entry name" value="SfLAP"/>
    <property type="match status" value="1"/>
</dbReference>
<feature type="transmembrane region" description="Helical" evidence="1">
    <location>
        <begin position="6"/>
        <end position="25"/>
    </location>
</feature>
<feature type="transmembrane region" description="Helical" evidence="1">
    <location>
        <begin position="37"/>
        <end position="56"/>
    </location>
</feature>
<keyword evidence="1" id="KW-0472">Membrane</keyword>
<dbReference type="AlphaFoldDB" id="A0ABD5NZK2"/>
<dbReference type="EMBL" id="JBHSDJ010000029">
    <property type="protein sequence ID" value="MFC4247200.1"/>
    <property type="molecule type" value="Genomic_DNA"/>
</dbReference>
<feature type="transmembrane region" description="Helical" evidence="1">
    <location>
        <begin position="108"/>
        <end position="135"/>
    </location>
</feature>
<feature type="transmembrane region" description="Helical" evidence="1">
    <location>
        <begin position="68"/>
        <end position="87"/>
    </location>
</feature>
<dbReference type="RefSeq" id="WP_246974589.1">
    <property type="nucleotide sequence ID" value="NZ_CP095397.1"/>
</dbReference>
<evidence type="ECO:0000256" key="1">
    <source>
        <dbReference type="SAM" id="Phobius"/>
    </source>
</evidence>
<accession>A0ABD5NZK2</accession>
<gene>
    <name evidence="2" type="ORF">ACFOZ7_09350</name>
</gene>
<sequence length="205" mass="22356">MKFLEVLPLVFVMIGGPQILSAIFLATSENWRRNSAAFVGGAAISIPLVVTVAYVFSASATEQGEPNTTVSTIVLVALLLAMVHTYQTREEAEPPRWMGKLETATPRFSFRLGFLLMGFFPTDILTSVAVGSYLAARNAPWTDAVPFILLTLLALALPSLALVAFGKRAETFLPKVRAWMNSHSWIVNEIVLLLFVAMSLNNLLG</sequence>
<protein>
    <submittedName>
        <fullName evidence="2">GAP family protein</fullName>
    </submittedName>
</protein>
<reference evidence="2 3" key="1">
    <citation type="journal article" date="2014" name="Int. J. Syst. Evol. Microbiol.">
        <title>Complete genome sequence of Corynebacterium casei LMG S-19264T (=DSM 44701T), isolated from a smear-ripened cheese.</title>
        <authorList>
            <consortium name="US DOE Joint Genome Institute (JGI-PGF)"/>
            <person name="Walter F."/>
            <person name="Albersmeier A."/>
            <person name="Kalinowski J."/>
            <person name="Ruckert C."/>
        </authorList>
    </citation>
    <scope>NUCLEOTIDE SEQUENCE [LARGE SCALE GENOMIC DNA]</scope>
    <source>
        <strain evidence="2 3">IBRC-M 10912</strain>
    </source>
</reference>
<evidence type="ECO:0000313" key="3">
    <source>
        <dbReference type="Proteomes" id="UP001595821"/>
    </source>
</evidence>
<organism evidence="2 3">
    <name type="scientific">Natribaculum luteum</name>
    <dbReference type="NCBI Taxonomy" id="1586232"/>
    <lineage>
        <taxon>Archaea</taxon>
        <taxon>Methanobacteriati</taxon>
        <taxon>Methanobacteriota</taxon>
        <taxon>Stenosarchaea group</taxon>
        <taxon>Halobacteria</taxon>
        <taxon>Halobacteriales</taxon>
        <taxon>Natrialbaceae</taxon>
        <taxon>Natribaculum</taxon>
    </lineage>
</organism>
<keyword evidence="1" id="KW-0812">Transmembrane</keyword>
<dbReference type="InterPro" id="IPR021315">
    <property type="entry name" value="Gap/Sap"/>
</dbReference>
<feature type="transmembrane region" description="Helical" evidence="1">
    <location>
        <begin position="147"/>
        <end position="165"/>
    </location>
</feature>
<proteinExistence type="predicted"/>
<evidence type="ECO:0000313" key="2">
    <source>
        <dbReference type="EMBL" id="MFC4247200.1"/>
    </source>
</evidence>
<keyword evidence="1" id="KW-1133">Transmembrane helix</keyword>